<organism evidence="2 3">
    <name type="scientific">candidate division TA06 bacterium DG_26</name>
    <dbReference type="NCBI Taxonomy" id="1703771"/>
    <lineage>
        <taxon>Bacteria</taxon>
        <taxon>Bacteria division TA06</taxon>
    </lineage>
</organism>
<dbReference type="Proteomes" id="UP000051124">
    <property type="component" value="Unassembled WGS sequence"/>
</dbReference>
<comment type="caution">
    <text evidence="2">The sequence shown here is derived from an EMBL/GenBank/DDBJ whole genome shotgun (WGS) entry which is preliminary data.</text>
</comment>
<sequence>MRLKISSPSLGTLFAETTEENRMTVEGVIDALPLEGKANLWGDEIYFSADIPVEPEHGRELVQEGEIAVWVEEPSICIFFGKTPISKGSEIRAYSPVNVFAKIEGDLSPLRRVKQGEHIRIEK</sequence>
<evidence type="ECO:0000313" key="3">
    <source>
        <dbReference type="Proteomes" id="UP000051124"/>
    </source>
</evidence>
<dbReference type="SUPFAM" id="SSF50891">
    <property type="entry name" value="Cyclophilin-like"/>
    <property type="match status" value="1"/>
</dbReference>
<name>A0A0S7WGJ2_UNCT6</name>
<dbReference type="InterPro" id="IPR029000">
    <property type="entry name" value="Cyclophilin-like_dom_sf"/>
</dbReference>
<reference evidence="2 3" key="1">
    <citation type="journal article" date="2015" name="Microbiome">
        <title>Genomic resolution of linkages in carbon, nitrogen, and sulfur cycling among widespread estuary sediment bacteria.</title>
        <authorList>
            <person name="Baker B.J."/>
            <person name="Lazar C.S."/>
            <person name="Teske A.P."/>
            <person name="Dick G.J."/>
        </authorList>
    </citation>
    <scope>NUCLEOTIDE SEQUENCE [LARGE SCALE GENOMIC DNA]</scope>
    <source>
        <strain evidence="2">DG_26</strain>
    </source>
</reference>
<dbReference type="InterPro" id="IPR025658">
    <property type="entry name" value="Cyclophilin_TM1367"/>
</dbReference>
<proteinExistence type="predicted"/>
<accession>A0A0S7WGJ2</accession>
<dbReference type="Gene3D" id="2.40.100.20">
    <property type="match status" value="1"/>
</dbReference>
<dbReference type="EMBL" id="LIZT01000065">
    <property type="protein sequence ID" value="KPJ49290.1"/>
    <property type="molecule type" value="Genomic_DNA"/>
</dbReference>
<evidence type="ECO:0000313" key="2">
    <source>
        <dbReference type="EMBL" id="KPJ49290.1"/>
    </source>
</evidence>
<feature type="domain" description="Cyclophilin TM1367-like" evidence="1">
    <location>
        <begin position="2"/>
        <end position="122"/>
    </location>
</feature>
<gene>
    <name evidence="2" type="ORF">AMJ40_05875</name>
</gene>
<evidence type="ECO:0000259" key="1">
    <source>
        <dbReference type="Pfam" id="PF04126"/>
    </source>
</evidence>
<dbReference type="AlphaFoldDB" id="A0A0S7WGJ2"/>
<dbReference type="Pfam" id="PF04126">
    <property type="entry name" value="Cyclophil_like"/>
    <property type="match status" value="1"/>
</dbReference>
<protein>
    <recommendedName>
        <fullName evidence="1">Cyclophilin TM1367-like domain-containing protein</fullName>
    </recommendedName>
</protein>